<protein>
    <submittedName>
        <fullName evidence="2">Uncharacterized protein</fullName>
    </submittedName>
</protein>
<accession>A0AA88DV66</accession>
<evidence type="ECO:0000313" key="2">
    <source>
        <dbReference type="EMBL" id="GMN60014.1"/>
    </source>
</evidence>
<gene>
    <name evidence="2" type="ORF">TIFTF001_029106</name>
</gene>
<dbReference type="Proteomes" id="UP001187192">
    <property type="component" value="Unassembled WGS sequence"/>
</dbReference>
<name>A0AA88DV66_FICCA</name>
<reference evidence="2" key="1">
    <citation type="submission" date="2023-07" db="EMBL/GenBank/DDBJ databases">
        <title>draft genome sequence of fig (Ficus carica).</title>
        <authorList>
            <person name="Takahashi T."/>
            <person name="Nishimura K."/>
        </authorList>
    </citation>
    <scope>NUCLEOTIDE SEQUENCE</scope>
</reference>
<evidence type="ECO:0000313" key="3">
    <source>
        <dbReference type="Proteomes" id="UP001187192"/>
    </source>
</evidence>
<proteinExistence type="predicted"/>
<organism evidence="2 3">
    <name type="scientific">Ficus carica</name>
    <name type="common">Common fig</name>
    <dbReference type="NCBI Taxonomy" id="3494"/>
    <lineage>
        <taxon>Eukaryota</taxon>
        <taxon>Viridiplantae</taxon>
        <taxon>Streptophyta</taxon>
        <taxon>Embryophyta</taxon>
        <taxon>Tracheophyta</taxon>
        <taxon>Spermatophyta</taxon>
        <taxon>Magnoliopsida</taxon>
        <taxon>eudicotyledons</taxon>
        <taxon>Gunneridae</taxon>
        <taxon>Pentapetalae</taxon>
        <taxon>rosids</taxon>
        <taxon>fabids</taxon>
        <taxon>Rosales</taxon>
        <taxon>Moraceae</taxon>
        <taxon>Ficeae</taxon>
        <taxon>Ficus</taxon>
    </lineage>
</organism>
<dbReference type="AlphaFoldDB" id="A0AA88DV66"/>
<feature type="region of interest" description="Disordered" evidence="1">
    <location>
        <begin position="1"/>
        <end position="21"/>
    </location>
</feature>
<keyword evidence="3" id="KW-1185">Reference proteome</keyword>
<comment type="caution">
    <text evidence="2">The sequence shown here is derived from an EMBL/GenBank/DDBJ whole genome shotgun (WGS) entry which is preliminary data.</text>
</comment>
<evidence type="ECO:0000256" key="1">
    <source>
        <dbReference type="SAM" id="MobiDB-lite"/>
    </source>
</evidence>
<dbReference type="EMBL" id="BTGU01000094">
    <property type="protein sequence ID" value="GMN60014.1"/>
    <property type="molecule type" value="Genomic_DNA"/>
</dbReference>
<sequence>MGHLSRGERRKGGNTESWERLEPWRAWSGEAAARWGPRGSGARGSGRCADGDTWWGEVGRLGLATIDGLFFLGP</sequence>